<keyword evidence="2" id="KW-1185">Reference proteome</keyword>
<name>A0A9X3YM87_9GAMM</name>
<gene>
    <name evidence="1" type="ORF">OD750_017030</name>
</gene>
<dbReference type="AlphaFoldDB" id="A0A9X3YM87"/>
<organism evidence="1 2">
    <name type="scientific">Tahibacter soli</name>
    <dbReference type="NCBI Taxonomy" id="2983605"/>
    <lineage>
        <taxon>Bacteria</taxon>
        <taxon>Pseudomonadati</taxon>
        <taxon>Pseudomonadota</taxon>
        <taxon>Gammaproteobacteria</taxon>
        <taxon>Lysobacterales</taxon>
        <taxon>Rhodanobacteraceae</taxon>
        <taxon>Tahibacter</taxon>
    </lineage>
</organism>
<dbReference type="RefSeq" id="WP_263541888.1">
    <property type="nucleotide sequence ID" value="NZ_JAOVZO020000018.1"/>
</dbReference>
<evidence type="ECO:0000313" key="2">
    <source>
        <dbReference type="Proteomes" id="UP001139971"/>
    </source>
</evidence>
<accession>A0A9X3YM87</accession>
<sequence>MRLVHRAIDIGAARVRKLRDLRRQRPVARRRAGPQVFDEPALARGFVRHPVGHLRGHFQAVVAVAVVGLRRNAGAREQRRTRQHGGQTHFA</sequence>
<proteinExistence type="predicted"/>
<dbReference type="Proteomes" id="UP001139971">
    <property type="component" value="Unassembled WGS sequence"/>
</dbReference>
<protein>
    <submittedName>
        <fullName evidence="1">Uncharacterized protein</fullName>
    </submittedName>
</protein>
<evidence type="ECO:0000313" key="1">
    <source>
        <dbReference type="EMBL" id="MDC8014252.1"/>
    </source>
</evidence>
<comment type="caution">
    <text evidence="1">The sequence shown here is derived from an EMBL/GenBank/DDBJ whole genome shotgun (WGS) entry which is preliminary data.</text>
</comment>
<dbReference type="EMBL" id="JAOVZO020000018">
    <property type="protein sequence ID" value="MDC8014252.1"/>
    <property type="molecule type" value="Genomic_DNA"/>
</dbReference>
<reference evidence="1" key="1">
    <citation type="submission" date="2023-02" db="EMBL/GenBank/DDBJ databases">
        <title>Tahibacter soli sp. nov. isolated from soil.</title>
        <authorList>
            <person name="Baek J.H."/>
            <person name="Lee J.K."/>
            <person name="Choi D.G."/>
            <person name="Jeon C.O."/>
        </authorList>
    </citation>
    <scope>NUCLEOTIDE SEQUENCE</scope>
    <source>
        <strain evidence="1">BL</strain>
    </source>
</reference>